<evidence type="ECO:0000256" key="2">
    <source>
        <dbReference type="ARBA" id="ARBA00022448"/>
    </source>
</evidence>
<reference evidence="5 6" key="1">
    <citation type="journal article" date="2015" name="Nature">
        <title>rRNA introns, odd ribosomes, and small enigmatic genomes across a large radiation of phyla.</title>
        <authorList>
            <person name="Brown C.T."/>
            <person name="Hug L.A."/>
            <person name="Thomas B.C."/>
            <person name="Sharon I."/>
            <person name="Castelle C.J."/>
            <person name="Singh A."/>
            <person name="Wilkins M.J."/>
            <person name="Williams K.H."/>
            <person name="Banfield J.F."/>
        </authorList>
    </citation>
    <scope>NUCLEOTIDE SEQUENCE [LARGE SCALE GENOMIC DNA]</scope>
</reference>
<proteinExistence type="inferred from homology"/>
<evidence type="ECO:0000256" key="4">
    <source>
        <dbReference type="RuleBase" id="RU003512"/>
    </source>
</evidence>
<dbReference type="InterPro" id="IPR050492">
    <property type="entry name" value="Bact_metal-bind_prot9"/>
</dbReference>
<gene>
    <name evidence="5" type="ORF">UW44_C0013G0042</name>
</gene>
<dbReference type="InterPro" id="IPR006129">
    <property type="entry name" value="AdhesinB"/>
</dbReference>
<accession>A0A0G1K4W7</accession>
<dbReference type="GO" id="GO:0046872">
    <property type="term" value="F:metal ion binding"/>
    <property type="evidence" value="ECO:0007669"/>
    <property type="project" value="InterPro"/>
</dbReference>
<dbReference type="GO" id="GO:0007155">
    <property type="term" value="P:cell adhesion"/>
    <property type="evidence" value="ECO:0007669"/>
    <property type="project" value="InterPro"/>
</dbReference>
<keyword evidence="3" id="KW-0732">Signal</keyword>
<evidence type="ECO:0000313" key="5">
    <source>
        <dbReference type="EMBL" id="KKT51322.1"/>
    </source>
</evidence>
<dbReference type="InterPro" id="IPR006127">
    <property type="entry name" value="ZnuA-like"/>
</dbReference>
<dbReference type="STRING" id="1618387.UW44_C0013G0042"/>
<dbReference type="PRINTS" id="PR00690">
    <property type="entry name" value="ADHESNFAMILY"/>
</dbReference>
<dbReference type="InterPro" id="IPR006128">
    <property type="entry name" value="Lipoprotein_PsaA-like"/>
</dbReference>
<dbReference type="AlphaFoldDB" id="A0A0G1K4W7"/>
<evidence type="ECO:0000256" key="3">
    <source>
        <dbReference type="ARBA" id="ARBA00022729"/>
    </source>
</evidence>
<keyword evidence="2 4" id="KW-0813">Transport</keyword>
<dbReference type="PANTHER" id="PTHR42953">
    <property type="entry name" value="HIGH-AFFINITY ZINC UPTAKE SYSTEM PROTEIN ZNUA-RELATED"/>
    <property type="match status" value="1"/>
</dbReference>
<dbReference type="EMBL" id="LCIH01000013">
    <property type="protein sequence ID" value="KKT51322.1"/>
    <property type="molecule type" value="Genomic_DNA"/>
</dbReference>
<comment type="similarity">
    <text evidence="1 4">Belongs to the bacterial solute-binding protein 9 family.</text>
</comment>
<dbReference type="GO" id="GO:0030001">
    <property type="term" value="P:metal ion transport"/>
    <property type="evidence" value="ECO:0007669"/>
    <property type="project" value="InterPro"/>
</dbReference>
<name>A0A0G1K4W7_9BACT</name>
<organism evidence="5 6">
    <name type="scientific">Candidatus Collierbacteria bacterium GW2011_GWB2_44_22</name>
    <dbReference type="NCBI Taxonomy" id="1618387"/>
    <lineage>
        <taxon>Bacteria</taxon>
        <taxon>Candidatus Collieribacteriota</taxon>
    </lineage>
</organism>
<evidence type="ECO:0000313" key="6">
    <source>
        <dbReference type="Proteomes" id="UP000034006"/>
    </source>
</evidence>
<dbReference type="Gene3D" id="3.40.50.1980">
    <property type="entry name" value="Nitrogenase molybdenum iron protein domain"/>
    <property type="match status" value="2"/>
</dbReference>
<dbReference type="PANTHER" id="PTHR42953:SF3">
    <property type="entry name" value="HIGH-AFFINITY ZINC UPTAKE SYSTEM PROTEIN ZNUA"/>
    <property type="match status" value="1"/>
</dbReference>
<protein>
    <submittedName>
        <fullName evidence="5">ABC-type metal ion transporter, periplasmic subunit</fullName>
    </submittedName>
</protein>
<dbReference type="Proteomes" id="UP000034006">
    <property type="component" value="Unassembled WGS sequence"/>
</dbReference>
<dbReference type="SUPFAM" id="SSF53807">
    <property type="entry name" value="Helical backbone' metal receptor"/>
    <property type="match status" value="1"/>
</dbReference>
<evidence type="ECO:0000256" key="1">
    <source>
        <dbReference type="ARBA" id="ARBA00011028"/>
    </source>
</evidence>
<comment type="caution">
    <text evidence="5">The sequence shown here is derived from an EMBL/GenBank/DDBJ whole genome shotgun (WGS) entry which is preliminary data.</text>
</comment>
<dbReference type="Pfam" id="PF01297">
    <property type="entry name" value="ZnuA"/>
    <property type="match status" value="1"/>
</dbReference>
<sequence>MGMGMWQIVSERGTEVGTTRVSVVASFYPLAFLADEIGKEKIAVKNLTPVGVEPHEYEPTARDMVEIQQAKLLILNGENFEGWVKKVKSELKNVLVVEAAKDLMIENDVHVWLSPELAKQEARVILSGLVQIDPLNRDYYMENEKLLENKLEKMTVDFRNGLSNCTHQEIIVSHGAFGYLAREFGLKQVAISGISPDEEPSMKQLTEVAQFARKNNVKYIFFERLISPKLAETIAEEVGAKTLVLDPIEGIDNNDIAVGKNYLTIMEDNLANLRTALECR</sequence>
<dbReference type="PRINTS" id="PR00691">
    <property type="entry name" value="ADHESINB"/>
</dbReference>